<reference evidence="3" key="1">
    <citation type="submission" date="2016-11" db="UniProtKB">
        <authorList>
            <consortium name="WormBaseParasite"/>
        </authorList>
    </citation>
    <scope>IDENTIFICATION</scope>
</reference>
<keyword evidence="1" id="KW-1133">Transmembrane helix</keyword>
<accession>A0A1I7RLQ1</accession>
<organism evidence="2 3">
    <name type="scientific">Bursaphelenchus xylophilus</name>
    <name type="common">Pinewood nematode worm</name>
    <name type="synonym">Aphelenchoides xylophilus</name>
    <dbReference type="NCBI Taxonomy" id="6326"/>
    <lineage>
        <taxon>Eukaryota</taxon>
        <taxon>Metazoa</taxon>
        <taxon>Ecdysozoa</taxon>
        <taxon>Nematoda</taxon>
        <taxon>Chromadorea</taxon>
        <taxon>Rhabditida</taxon>
        <taxon>Tylenchina</taxon>
        <taxon>Tylenchomorpha</taxon>
        <taxon>Aphelenchoidea</taxon>
        <taxon>Aphelenchoididae</taxon>
        <taxon>Bursaphelenchus</taxon>
    </lineage>
</organism>
<feature type="transmembrane region" description="Helical" evidence="1">
    <location>
        <begin position="24"/>
        <end position="41"/>
    </location>
</feature>
<proteinExistence type="predicted"/>
<dbReference type="AlphaFoldDB" id="A0A1I7RLQ1"/>
<evidence type="ECO:0000313" key="3">
    <source>
        <dbReference type="WBParaSite" id="BXY_0163600.1"/>
    </source>
</evidence>
<keyword evidence="1" id="KW-0472">Membrane</keyword>
<dbReference type="Proteomes" id="UP000095284">
    <property type="component" value="Unplaced"/>
</dbReference>
<keyword evidence="1" id="KW-0812">Transmembrane</keyword>
<name>A0A1I7RLQ1_BURXY</name>
<protein>
    <submittedName>
        <fullName evidence="3">Uncharacterized protein</fullName>
    </submittedName>
</protein>
<dbReference type="WBParaSite" id="BXY_0163600.1">
    <property type="protein sequence ID" value="BXY_0163600.1"/>
    <property type="gene ID" value="BXY_0163600"/>
</dbReference>
<evidence type="ECO:0000256" key="1">
    <source>
        <dbReference type="SAM" id="Phobius"/>
    </source>
</evidence>
<sequence length="81" mass="9803">MSVLSVCFRPLTYRPVDFYNFPKFPLFLVVLNRFFVIFKTFRKLEQTTFARNVVRKLLVTSKSLFPSRHIPVITHFRWEFA</sequence>
<evidence type="ECO:0000313" key="2">
    <source>
        <dbReference type="Proteomes" id="UP000095284"/>
    </source>
</evidence>